<dbReference type="OrthoDB" id="10361501at2759"/>
<proteinExistence type="predicted"/>
<dbReference type="EMBL" id="HG710790">
    <property type="protein sequence ID" value="CDJ47616.1"/>
    <property type="molecule type" value="Genomic_DNA"/>
</dbReference>
<dbReference type="Proteomes" id="UP000030750">
    <property type="component" value="Unassembled WGS sequence"/>
</dbReference>
<keyword evidence="2" id="KW-1185">Reference proteome</keyword>
<evidence type="ECO:0000313" key="1">
    <source>
        <dbReference type="EMBL" id="CDJ47616.1"/>
    </source>
</evidence>
<protein>
    <submittedName>
        <fullName evidence="1">Uncharacterized protein</fullName>
    </submittedName>
</protein>
<reference evidence="1" key="1">
    <citation type="submission" date="2013-10" db="EMBL/GenBank/DDBJ databases">
        <title>Genomic analysis of the causative agents of coccidiosis in chickens.</title>
        <authorList>
            <person name="Reid A.J."/>
            <person name="Blake D."/>
            <person name="Billington K."/>
            <person name="Browne H."/>
            <person name="Dunn M."/>
            <person name="Hung S."/>
            <person name="Kawahara F."/>
            <person name="Miranda-Saavedra D."/>
            <person name="Mourier T."/>
            <person name="Nagra H."/>
            <person name="Otto T.D."/>
            <person name="Rawlings N."/>
            <person name="Sanchez A."/>
            <person name="Sanders M."/>
            <person name="Subramaniam C."/>
            <person name="Tay Y."/>
            <person name="Dear P."/>
            <person name="Doerig C."/>
            <person name="Gruber A."/>
            <person name="Parkinson J."/>
            <person name="Shirley M."/>
            <person name="Wan K.L."/>
            <person name="Berriman M."/>
            <person name="Tomley F."/>
            <person name="Pain A."/>
        </authorList>
    </citation>
    <scope>NUCLEOTIDE SEQUENCE [LARGE SCALE GENOMIC DNA]</scope>
    <source>
        <strain evidence="1">Houghton</strain>
    </source>
</reference>
<name>U6LBR6_9EIME</name>
<dbReference type="VEuPathDB" id="ToxoDB:EBH_0016880"/>
<sequence>MGCGISCGRDKGGSRMGLYGGYQALLITDPPRCGRIDWVKTTAGEITILTRDGVQNFSKWMRTKDFKTIMPPLAPHPKVPFLAGGVPDIPSLKKMYNFIPEGQLRARLAAEAGGPSLFCTPRQEEAFVVNED</sequence>
<gene>
    <name evidence="1" type="ORF">EBH_0016880</name>
</gene>
<reference evidence="1" key="2">
    <citation type="submission" date="2013-10" db="EMBL/GenBank/DDBJ databases">
        <authorList>
            <person name="Aslett M."/>
        </authorList>
    </citation>
    <scope>NUCLEOTIDE SEQUENCE [LARGE SCALE GENOMIC DNA]</scope>
    <source>
        <strain evidence="1">Houghton</strain>
    </source>
</reference>
<accession>U6LBR6</accession>
<evidence type="ECO:0000313" key="2">
    <source>
        <dbReference type="Proteomes" id="UP000030750"/>
    </source>
</evidence>
<organism evidence="1 2">
    <name type="scientific">Eimeria brunetti</name>
    <dbReference type="NCBI Taxonomy" id="51314"/>
    <lineage>
        <taxon>Eukaryota</taxon>
        <taxon>Sar</taxon>
        <taxon>Alveolata</taxon>
        <taxon>Apicomplexa</taxon>
        <taxon>Conoidasida</taxon>
        <taxon>Coccidia</taxon>
        <taxon>Eucoccidiorida</taxon>
        <taxon>Eimeriorina</taxon>
        <taxon>Eimeriidae</taxon>
        <taxon>Eimeria</taxon>
    </lineage>
</organism>
<dbReference type="AlphaFoldDB" id="U6LBR6"/>